<proteinExistence type="predicted"/>
<evidence type="ECO:0000313" key="2">
    <source>
        <dbReference type="EMBL" id="MFD1987282.1"/>
    </source>
</evidence>
<dbReference type="Proteomes" id="UP001597405">
    <property type="component" value="Unassembled WGS sequence"/>
</dbReference>
<organism evidence="2 3">
    <name type="scientific">Mesorhizobium newzealandense</name>
    <dbReference type="NCBI Taxonomy" id="1300302"/>
    <lineage>
        <taxon>Bacteria</taxon>
        <taxon>Pseudomonadati</taxon>
        <taxon>Pseudomonadota</taxon>
        <taxon>Alphaproteobacteria</taxon>
        <taxon>Hyphomicrobiales</taxon>
        <taxon>Phyllobacteriaceae</taxon>
        <taxon>Mesorhizobium</taxon>
    </lineage>
</organism>
<feature type="compositionally biased region" description="Basic and acidic residues" evidence="1">
    <location>
        <begin position="49"/>
        <end position="63"/>
    </location>
</feature>
<keyword evidence="3" id="KW-1185">Reference proteome</keyword>
<protein>
    <submittedName>
        <fullName evidence="2">Uncharacterized protein</fullName>
    </submittedName>
</protein>
<dbReference type="RefSeq" id="WP_379105165.1">
    <property type="nucleotide sequence ID" value="NZ_JBHUGZ010000028.1"/>
</dbReference>
<evidence type="ECO:0000313" key="3">
    <source>
        <dbReference type="Proteomes" id="UP001597405"/>
    </source>
</evidence>
<dbReference type="EMBL" id="JBHUGZ010000028">
    <property type="protein sequence ID" value="MFD1987282.1"/>
    <property type="molecule type" value="Genomic_DNA"/>
</dbReference>
<comment type="caution">
    <text evidence="2">The sequence shown here is derived from an EMBL/GenBank/DDBJ whole genome shotgun (WGS) entry which is preliminary data.</text>
</comment>
<feature type="region of interest" description="Disordered" evidence="1">
    <location>
        <begin position="40"/>
        <end position="63"/>
    </location>
</feature>
<accession>A0ABW4UM65</accession>
<name>A0ABW4UM65_9HYPH</name>
<reference evidence="3" key="1">
    <citation type="journal article" date="2019" name="Int. J. Syst. Evol. Microbiol.">
        <title>The Global Catalogue of Microorganisms (GCM) 10K type strain sequencing project: providing services to taxonomists for standard genome sequencing and annotation.</title>
        <authorList>
            <consortium name="The Broad Institute Genomics Platform"/>
            <consortium name="The Broad Institute Genome Sequencing Center for Infectious Disease"/>
            <person name="Wu L."/>
            <person name="Ma J."/>
        </authorList>
    </citation>
    <scope>NUCLEOTIDE SEQUENCE [LARGE SCALE GENOMIC DNA]</scope>
    <source>
        <strain evidence="3">CGMCC 1.16225</strain>
    </source>
</reference>
<gene>
    <name evidence="2" type="ORF">ACFSOZ_33205</name>
</gene>
<evidence type="ECO:0000256" key="1">
    <source>
        <dbReference type="SAM" id="MobiDB-lite"/>
    </source>
</evidence>
<sequence length="63" mass="6876">MIDLCGCEVMQPGGLPSLGHIVRNSIDFIKESVSPFPSKPGIFSQSFQESEHKTSPADRSELL</sequence>